<dbReference type="PANTHER" id="PTHR43617">
    <property type="entry name" value="L-AMINO ACID N-ACETYLTRANSFERASE"/>
    <property type="match status" value="1"/>
</dbReference>
<keyword evidence="3" id="KW-1185">Reference proteome</keyword>
<evidence type="ECO:0000259" key="1">
    <source>
        <dbReference type="PROSITE" id="PS51186"/>
    </source>
</evidence>
<evidence type="ECO:0000313" key="3">
    <source>
        <dbReference type="Proteomes" id="UP000831817"/>
    </source>
</evidence>
<dbReference type="Pfam" id="PF00583">
    <property type="entry name" value="Acetyltransf_1"/>
    <property type="match status" value="1"/>
</dbReference>
<evidence type="ECO:0000313" key="2">
    <source>
        <dbReference type="EMBL" id="BDH79230.1"/>
    </source>
</evidence>
<organism evidence="2 3">
    <name type="scientific">Methanothermobacter tenebrarum</name>
    <dbReference type="NCBI Taxonomy" id="680118"/>
    <lineage>
        <taxon>Archaea</taxon>
        <taxon>Methanobacteriati</taxon>
        <taxon>Methanobacteriota</taxon>
        <taxon>Methanomada group</taxon>
        <taxon>Methanobacteria</taxon>
        <taxon>Methanobacteriales</taxon>
        <taxon>Methanobacteriaceae</taxon>
        <taxon>Methanothermobacter</taxon>
    </lineage>
</organism>
<dbReference type="InterPro" id="IPR000182">
    <property type="entry name" value="GNAT_dom"/>
</dbReference>
<proteinExistence type="predicted"/>
<accession>A0ABM7YDA8</accession>
<dbReference type="CDD" id="cd04301">
    <property type="entry name" value="NAT_SF"/>
    <property type="match status" value="1"/>
</dbReference>
<dbReference type="PROSITE" id="PS51186">
    <property type="entry name" value="GNAT"/>
    <property type="match status" value="1"/>
</dbReference>
<dbReference type="InterPro" id="IPR050276">
    <property type="entry name" value="MshD_Acetyltransferase"/>
</dbReference>
<dbReference type="GeneID" id="71965127"/>
<gene>
    <name evidence="2" type="ORF">MTTB_06090</name>
</gene>
<protein>
    <submittedName>
        <fullName evidence="2">N-acetyltransferase</fullName>
    </submittedName>
</protein>
<feature type="domain" description="N-acetyltransferase" evidence="1">
    <location>
        <begin position="1"/>
        <end position="159"/>
    </location>
</feature>
<dbReference type="InterPro" id="IPR017255">
    <property type="entry name" value="AcTrfase_GNAT_prd"/>
</dbReference>
<dbReference type="RefSeq" id="WP_248565063.1">
    <property type="nucleotide sequence ID" value="NZ_AP025698.1"/>
</dbReference>
<dbReference type="Proteomes" id="UP000831817">
    <property type="component" value="Chromosome"/>
</dbReference>
<dbReference type="EMBL" id="AP025698">
    <property type="protein sequence ID" value="BDH79230.1"/>
    <property type="molecule type" value="Genomic_DNA"/>
</dbReference>
<name>A0ABM7YDA8_9EURY</name>
<dbReference type="PIRSF" id="PIRSF037663">
    <property type="entry name" value="Acetyltransf_GNAT_prd"/>
    <property type="match status" value="1"/>
</dbReference>
<reference evidence="2 3" key="1">
    <citation type="submission" date="2022-04" db="EMBL/GenBank/DDBJ databases">
        <title>Complete genome of Methanothermobacter tenebrarum strain RMAS.</title>
        <authorList>
            <person name="Nakamura K."/>
            <person name="Oshima K."/>
            <person name="Hattori M."/>
            <person name="Kamagata Y."/>
            <person name="Takamizawa K."/>
        </authorList>
    </citation>
    <scope>NUCLEOTIDE SEQUENCE [LARGE SCALE GENOMIC DNA]</scope>
    <source>
        <strain evidence="2 3">RMAS</strain>
    </source>
</reference>
<dbReference type="Gene3D" id="3.40.630.30">
    <property type="match status" value="1"/>
</dbReference>
<dbReference type="SUPFAM" id="SSF55729">
    <property type="entry name" value="Acyl-CoA N-acyltransferases (Nat)"/>
    <property type="match status" value="1"/>
</dbReference>
<dbReference type="PANTHER" id="PTHR43617:SF34">
    <property type="entry name" value="PUTATIVE-RELATED"/>
    <property type="match status" value="1"/>
</dbReference>
<dbReference type="InterPro" id="IPR016181">
    <property type="entry name" value="Acyl_CoA_acyltransferase"/>
</dbReference>
<sequence length="159" mass="18624">MNIRNVKERDFTRIAELAQKCKPMATERNSIYHLFTKFFSSTSFVAEKNQRIIGFLLGFISQDNPKEAYIHLLCVHPRYRGEGIASKLLGEFIETVKKKNIRRISLITKPINKKAISFYRKHGFKDYKGPQTRKIGDVNVFKDYNGEREDMVLFEKSLK</sequence>